<dbReference type="SUPFAM" id="SSF53335">
    <property type="entry name" value="S-adenosyl-L-methionine-dependent methyltransferases"/>
    <property type="match status" value="1"/>
</dbReference>
<dbReference type="CDD" id="cd02440">
    <property type="entry name" value="AdoMet_MTases"/>
    <property type="match status" value="1"/>
</dbReference>
<dbReference type="GO" id="GO:0009236">
    <property type="term" value="P:cobalamin biosynthetic process"/>
    <property type="evidence" value="ECO:0007669"/>
    <property type="project" value="UniProtKB-UniPathway"/>
</dbReference>
<sequence length="420" mass="45480">MFAGENYVPKQSISIIGIGDDGLEAVSNAVRQLILGADILAGKERTLALVPEAPGKRLIVGSDLDAVVNEIDAAGDAKVAVLVNGDPLFYGLARFLCEHLGNDRCDIIPHVSSMQLAFARVKENWDEAYLTNLANHKLETVIEKIRGATKVGLFTTDEISPAMVAKKLLARKIDYFTVYVCENLGARNERVTRGTVEEIASQEFQLLNVMVLVRDVDIPDQPRKSKIRSKFGNADEEFVQSTPKHGLLTPAEVRAVALAQMALRSESVVWDVGAGSGSVSVEAAQLSPGGQVFAIEQDKEDEALIRENADRFGVSNVTPVLGTAPEVWGDLPNPDAVFIEGSGKEIARLAELAFDRLNPGGRLVAVVVSVQGLDEVNKALTQKTSQVQVWMFNIARGKPQLERIRFDALNPTFLVAAVKG</sequence>
<evidence type="ECO:0000259" key="6">
    <source>
        <dbReference type="Pfam" id="PF00590"/>
    </source>
</evidence>
<name>A0A5C6CQS1_9BACT</name>
<dbReference type="PANTHER" id="PTHR43182">
    <property type="entry name" value="COBALT-PRECORRIN-6B C(15)-METHYLTRANSFERASE (DECARBOXYLATING)"/>
    <property type="match status" value="1"/>
</dbReference>
<dbReference type="InterPro" id="IPR020596">
    <property type="entry name" value="rRNA_Ade_Mease_Trfase_CS"/>
</dbReference>
<dbReference type="Gene3D" id="3.30.950.10">
    <property type="entry name" value="Methyltransferase, Cobalt-precorrin-4 Transmethylase, Domain 2"/>
    <property type="match status" value="1"/>
</dbReference>
<comment type="pathway">
    <text evidence="1">Cofactor biosynthesis; adenosylcobalamin biosynthesis.</text>
</comment>
<keyword evidence="3 7" id="KW-0489">Methyltransferase</keyword>
<gene>
    <name evidence="7" type="primary">cobL</name>
    <name evidence="7" type="ORF">Pla144_31080</name>
</gene>
<organism evidence="7 8">
    <name type="scientific">Bythopirellula polymerisocia</name>
    <dbReference type="NCBI Taxonomy" id="2528003"/>
    <lineage>
        <taxon>Bacteria</taxon>
        <taxon>Pseudomonadati</taxon>
        <taxon>Planctomycetota</taxon>
        <taxon>Planctomycetia</taxon>
        <taxon>Pirellulales</taxon>
        <taxon>Lacipirellulaceae</taxon>
        <taxon>Bythopirellula</taxon>
    </lineage>
</organism>
<dbReference type="PANTHER" id="PTHR43182:SF1">
    <property type="entry name" value="COBALT-PRECORRIN-7 C(5)-METHYLTRANSFERASE"/>
    <property type="match status" value="1"/>
</dbReference>
<dbReference type="InterPro" id="IPR000878">
    <property type="entry name" value="4pyrrol_Mease"/>
</dbReference>
<dbReference type="Gene3D" id="3.40.50.150">
    <property type="entry name" value="Vaccinia Virus protein VP39"/>
    <property type="match status" value="1"/>
</dbReference>
<dbReference type="NCBIfam" id="TIGR02467">
    <property type="entry name" value="CbiE"/>
    <property type="match status" value="1"/>
</dbReference>
<dbReference type="Pfam" id="PF01135">
    <property type="entry name" value="PCMT"/>
    <property type="match status" value="1"/>
</dbReference>
<dbReference type="EC" id="2.1.1.132" evidence="7"/>
<dbReference type="PIRSF" id="PIRSF036428">
    <property type="entry name" value="CobL"/>
    <property type="match status" value="1"/>
</dbReference>
<dbReference type="InterPro" id="IPR014008">
    <property type="entry name" value="Cbl_synth_MTase_CbiT"/>
</dbReference>
<protein>
    <submittedName>
        <fullName evidence="7">Precorrin-6Y C(5,15)-methyltransferase [decarboxylating]</fullName>
        <ecNumber evidence="7">2.1.1.132</ecNumber>
    </submittedName>
</protein>
<accession>A0A5C6CQS1</accession>
<dbReference type="NCBIfam" id="TIGR02469">
    <property type="entry name" value="CbiT"/>
    <property type="match status" value="1"/>
</dbReference>
<reference evidence="7 8" key="1">
    <citation type="submission" date="2019-02" db="EMBL/GenBank/DDBJ databases">
        <title>Deep-cultivation of Planctomycetes and their phenomic and genomic characterization uncovers novel biology.</title>
        <authorList>
            <person name="Wiegand S."/>
            <person name="Jogler M."/>
            <person name="Boedeker C."/>
            <person name="Pinto D."/>
            <person name="Vollmers J."/>
            <person name="Rivas-Marin E."/>
            <person name="Kohn T."/>
            <person name="Peeters S.H."/>
            <person name="Heuer A."/>
            <person name="Rast P."/>
            <person name="Oberbeckmann S."/>
            <person name="Bunk B."/>
            <person name="Jeske O."/>
            <person name="Meyerdierks A."/>
            <person name="Storesund J.E."/>
            <person name="Kallscheuer N."/>
            <person name="Luecker S."/>
            <person name="Lage O.M."/>
            <person name="Pohl T."/>
            <person name="Merkel B.J."/>
            <person name="Hornburger P."/>
            <person name="Mueller R.-W."/>
            <person name="Bruemmer F."/>
            <person name="Labrenz M."/>
            <person name="Spormann A.M."/>
            <person name="Op Den Camp H."/>
            <person name="Overmann J."/>
            <person name="Amann R."/>
            <person name="Jetten M.S.M."/>
            <person name="Mascher T."/>
            <person name="Medema M.H."/>
            <person name="Devos D.P."/>
            <person name="Kaster A.-K."/>
            <person name="Ovreas L."/>
            <person name="Rohde M."/>
            <person name="Galperin M.Y."/>
            <person name="Jogler C."/>
        </authorList>
    </citation>
    <scope>NUCLEOTIDE SEQUENCE [LARGE SCALE GENOMIC DNA]</scope>
    <source>
        <strain evidence="7 8">Pla144</strain>
    </source>
</reference>
<evidence type="ECO:0000256" key="1">
    <source>
        <dbReference type="ARBA" id="ARBA00004953"/>
    </source>
</evidence>
<dbReference type="UniPathway" id="UPA00148"/>
<dbReference type="InterPro" id="IPR006365">
    <property type="entry name" value="Cbl_synth_CobL"/>
</dbReference>
<keyword evidence="2" id="KW-0169">Cobalamin biosynthesis</keyword>
<dbReference type="GO" id="GO:0008276">
    <property type="term" value="F:protein methyltransferase activity"/>
    <property type="evidence" value="ECO:0007669"/>
    <property type="project" value="InterPro"/>
</dbReference>
<keyword evidence="4 7" id="KW-0808">Transferase</keyword>
<evidence type="ECO:0000256" key="2">
    <source>
        <dbReference type="ARBA" id="ARBA00022573"/>
    </source>
</evidence>
<dbReference type="SUPFAM" id="SSF53790">
    <property type="entry name" value="Tetrapyrrole methylase"/>
    <property type="match status" value="1"/>
</dbReference>
<dbReference type="OrthoDB" id="9780707at2"/>
<evidence type="ECO:0000313" key="7">
    <source>
        <dbReference type="EMBL" id="TWU25894.1"/>
    </source>
</evidence>
<dbReference type="PROSITE" id="PS01131">
    <property type="entry name" value="RRNA_A_DIMETH"/>
    <property type="match status" value="1"/>
</dbReference>
<dbReference type="InterPro" id="IPR012818">
    <property type="entry name" value="CbiE"/>
</dbReference>
<evidence type="ECO:0000256" key="4">
    <source>
        <dbReference type="ARBA" id="ARBA00022679"/>
    </source>
</evidence>
<dbReference type="InterPro" id="IPR029063">
    <property type="entry name" value="SAM-dependent_MTases_sf"/>
</dbReference>
<feature type="domain" description="Tetrapyrrole methylase" evidence="6">
    <location>
        <begin position="13"/>
        <end position="200"/>
    </location>
</feature>
<dbReference type="GO" id="GO:0000179">
    <property type="term" value="F:rRNA (adenine-N6,N6-)-dimethyltransferase activity"/>
    <property type="evidence" value="ECO:0007669"/>
    <property type="project" value="InterPro"/>
</dbReference>
<dbReference type="Pfam" id="PF00590">
    <property type="entry name" value="TP_methylase"/>
    <property type="match status" value="1"/>
</dbReference>
<dbReference type="InterPro" id="IPR014777">
    <property type="entry name" value="4pyrrole_Mease_sub1"/>
</dbReference>
<dbReference type="Gene3D" id="3.40.1010.10">
    <property type="entry name" value="Cobalt-precorrin-4 Transmethylase, Domain 1"/>
    <property type="match status" value="1"/>
</dbReference>
<dbReference type="CDD" id="cd11644">
    <property type="entry name" value="Precorrin-6Y-MT"/>
    <property type="match status" value="1"/>
</dbReference>
<comment type="caution">
    <text evidence="7">The sequence shown here is derived from an EMBL/GenBank/DDBJ whole genome shotgun (WGS) entry which is preliminary data.</text>
</comment>
<keyword evidence="8" id="KW-1185">Reference proteome</keyword>
<dbReference type="InterPro" id="IPR035996">
    <property type="entry name" value="4pyrrol_Methylase_sf"/>
</dbReference>
<keyword evidence="5" id="KW-0949">S-adenosyl-L-methionine</keyword>
<dbReference type="GO" id="GO:0046025">
    <property type="term" value="F:precorrin-6Y C5,15-methyltransferase (decarboxylating) activity"/>
    <property type="evidence" value="ECO:0007669"/>
    <property type="project" value="UniProtKB-EC"/>
</dbReference>
<dbReference type="AlphaFoldDB" id="A0A5C6CQS1"/>
<proteinExistence type="predicted"/>
<dbReference type="InterPro" id="IPR014776">
    <property type="entry name" value="4pyrrole_Mease_sub2"/>
</dbReference>
<evidence type="ECO:0000313" key="8">
    <source>
        <dbReference type="Proteomes" id="UP000318437"/>
    </source>
</evidence>
<evidence type="ECO:0000256" key="3">
    <source>
        <dbReference type="ARBA" id="ARBA00022603"/>
    </source>
</evidence>
<dbReference type="EMBL" id="SJPS01000004">
    <property type="protein sequence ID" value="TWU25894.1"/>
    <property type="molecule type" value="Genomic_DNA"/>
</dbReference>
<dbReference type="Proteomes" id="UP000318437">
    <property type="component" value="Unassembled WGS sequence"/>
</dbReference>
<dbReference type="InterPro" id="IPR050714">
    <property type="entry name" value="Cobalamin_biosynth_MTase"/>
</dbReference>
<evidence type="ECO:0000256" key="5">
    <source>
        <dbReference type="ARBA" id="ARBA00022691"/>
    </source>
</evidence>